<evidence type="ECO:0000256" key="9">
    <source>
        <dbReference type="ARBA" id="ARBA00023237"/>
    </source>
</evidence>
<keyword evidence="9 10" id="KW-0998">Cell outer membrane</keyword>
<accession>A0A3E0HN16</accession>
<keyword evidence="3 10" id="KW-1134">Transmembrane beta strand</keyword>
<feature type="domain" description="TonB-dependent receptor-like beta-barrel" evidence="13">
    <location>
        <begin position="266"/>
        <end position="769"/>
    </location>
</feature>
<dbReference type="OrthoDB" id="9795928at2"/>
<dbReference type="Gene3D" id="2.40.170.20">
    <property type="entry name" value="TonB-dependent receptor, beta-barrel domain"/>
    <property type="match status" value="1"/>
</dbReference>
<dbReference type="InterPro" id="IPR012910">
    <property type="entry name" value="Plug_dom"/>
</dbReference>
<evidence type="ECO:0000256" key="4">
    <source>
        <dbReference type="ARBA" id="ARBA00022692"/>
    </source>
</evidence>
<protein>
    <submittedName>
        <fullName evidence="15">Iron complex outermembrane receptor protein</fullName>
    </submittedName>
</protein>
<evidence type="ECO:0000256" key="7">
    <source>
        <dbReference type="ARBA" id="ARBA00023136"/>
    </source>
</evidence>
<evidence type="ECO:0000256" key="6">
    <source>
        <dbReference type="ARBA" id="ARBA00023077"/>
    </source>
</evidence>
<dbReference type="Pfam" id="PF07715">
    <property type="entry name" value="Plug"/>
    <property type="match status" value="1"/>
</dbReference>
<evidence type="ECO:0000256" key="2">
    <source>
        <dbReference type="ARBA" id="ARBA00022448"/>
    </source>
</evidence>
<dbReference type="Proteomes" id="UP000256884">
    <property type="component" value="Unassembled WGS sequence"/>
</dbReference>
<evidence type="ECO:0000313" key="15">
    <source>
        <dbReference type="EMBL" id="REH47395.1"/>
    </source>
</evidence>
<evidence type="ECO:0000256" key="8">
    <source>
        <dbReference type="ARBA" id="ARBA00023170"/>
    </source>
</evidence>
<evidence type="ECO:0000313" key="16">
    <source>
        <dbReference type="Proteomes" id="UP000256884"/>
    </source>
</evidence>
<dbReference type="Gene3D" id="2.170.130.10">
    <property type="entry name" value="TonB-dependent receptor, plug domain"/>
    <property type="match status" value="1"/>
</dbReference>
<dbReference type="InterPro" id="IPR000531">
    <property type="entry name" value="Beta-barrel_TonB"/>
</dbReference>
<dbReference type="InterPro" id="IPR037066">
    <property type="entry name" value="Plug_dom_sf"/>
</dbReference>
<dbReference type="AlphaFoldDB" id="A0A3E0HN16"/>
<keyword evidence="16" id="KW-1185">Reference proteome</keyword>
<dbReference type="EMBL" id="QUNS01000006">
    <property type="protein sequence ID" value="REH47395.1"/>
    <property type="molecule type" value="Genomic_DNA"/>
</dbReference>
<dbReference type="Pfam" id="PF13715">
    <property type="entry name" value="CarbopepD_reg_2"/>
    <property type="match status" value="1"/>
</dbReference>
<dbReference type="InterPro" id="IPR008969">
    <property type="entry name" value="CarboxyPept-like_regulatory"/>
</dbReference>
<sequence>MKSNCIILMLMLVFFSTAYGQKCEYTFSGLVEDFHDKSPIIGATVYIKNQNKYAVTNIEGKFTIKNVCSGKIIVEVSHVACESQIIERNITKNTYLVIDLEHHEEELNEVNIKGVTGLKTKTAQETVLKSSVLEKNSDATLGDALKNISGVSSINTGNSIVKPVINGLHGSRVLVSFNDVRLQDQEWGVEHAPNIDINAANSISVIKGANALQYGGDAIGGVVILNPKNNILKDTLFGKTIISQQTNGRLFSVATNVNKNYETGWYVNGQASYKRAGDFDAADYKLTNTAINSKAFTVNTGFHKFEKGFDLFYSYLDNQVGILSASHFGNITDLLNAINSKQPLIIDDFGYTINNPKQEVTHQIFKTKFYKRFKAFGKLSLQYDYQVNHRFEFDKRIGDRKNLQAVDLKLKTHSFKSDLYLDSNTDQIYKFGINGLYQSNFSDPITKVRRLIPDYDKYAFGAYAISNLTFDKLYITTGVRYDFNHIDAKKFYQQSRWDNLNYQNDFGSIVIDPNVSGSQLLTNPTFTYHNVSASVGITYNANDHNSFMFNYGLANRAPNPSELFSDGLHHSAARIELGDLRIKTETSNRLSASYKYTNKKVNLNLEAFYNHIKDFIYIEPSGQETTNRGTFSVWSYKQVNAQLFGIDASAQYNINNNFVLTNKSSFLRGTDVSNDRPLIDIPPFKTVTSLAFKKESWQNFYASIESEYNAKQNKYPNNNFNAFIPTLNQNVLVDISTPPAAYHLLNFSSGFDFKLNKTKVNINLYVDNILNKSYRNYLNRLRYFADDLGRNFKVQLKINY</sequence>
<evidence type="ECO:0000256" key="5">
    <source>
        <dbReference type="ARBA" id="ARBA00022729"/>
    </source>
</evidence>
<keyword evidence="7 10" id="KW-0472">Membrane</keyword>
<evidence type="ECO:0000256" key="12">
    <source>
        <dbReference type="SAM" id="SignalP"/>
    </source>
</evidence>
<keyword evidence="5 12" id="KW-0732">Signal</keyword>
<dbReference type="InterPro" id="IPR039426">
    <property type="entry name" value="TonB-dep_rcpt-like"/>
</dbReference>
<dbReference type="GO" id="GO:0015344">
    <property type="term" value="F:siderophore uptake transmembrane transporter activity"/>
    <property type="evidence" value="ECO:0007669"/>
    <property type="project" value="TreeGrafter"/>
</dbReference>
<comment type="similarity">
    <text evidence="10 11">Belongs to the TonB-dependent receptor family.</text>
</comment>
<feature type="chain" id="PRO_5017788477" evidence="12">
    <location>
        <begin position="21"/>
        <end position="800"/>
    </location>
</feature>
<comment type="subcellular location">
    <subcellularLocation>
        <location evidence="1 10">Cell outer membrane</location>
        <topology evidence="1 10">Multi-pass membrane protein</topology>
    </subcellularLocation>
</comment>
<name>A0A3E0HN16_9FLAO</name>
<keyword evidence="8 15" id="KW-0675">Receptor</keyword>
<evidence type="ECO:0000259" key="13">
    <source>
        <dbReference type="Pfam" id="PF00593"/>
    </source>
</evidence>
<organism evidence="15 16">
    <name type="scientific">Tenacibaculum gallaicum</name>
    <dbReference type="NCBI Taxonomy" id="561505"/>
    <lineage>
        <taxon>Bacteria</taxon>
        <taxon>Pseudomonadati</taxon>
        <taxon>Bacteroidota</taxon>
        <taxon>Flavobacteriia</taxon>
        <taxon>Flavobacteriales</taxon>
        <taxon>Flavobacteriaceae</taxon>
        <taxon>Tenacibaculum</taxon>
    </lineage>
</organism>
<evidence type="ECO:0000259" key="14">
    <source>
        <dbReference type="Pfam" id="PF07715"/>
    </source>
</evidence>
<dbReference type="PANTHER" id="PTHR30069">
    <property type="entry name" value="TONB-DEPENDENT OUTER MEMBRANE RECEPTOR"/>
    <property type="match status" value="1"/>
</dbReference>
<dbReference type="SUPFAM" id="SSF49464">
    <property type="entry name" value="Carboxypeptidase regulatory domain-like"/>
    <property type="match status" value="1"/>
</dbReference>
<evidence type="ECO:0000256" key="1">
    <source>
        <dbReference type="ARBA" id="ARBA00004571"/>
    </source>
</evidence>
<keyword evidence="6 11" id="KW-0798">TonB box</keyword>
<dbReference type="GO" id="GO:0044718">
    <property type="term" value="P:siderophore transmembrane transport"/>
    <property type="evidence" value="ECO:0007669"/>
    <property type="project" value="TreeGrafter"/>
</dbReference>
<feature type="domain" description="TonB-dependent receptor plug" evidence="14">
    <location>
        <begin position="122"/>
        <end position="222"/>
    </location>
</feature>
<evidence type="ECO:0000256" key="10">
    <source>
        <dbReference type="PROSITE-ProRule" id="PRU01360"/>
    </source>
</evidence>
<dbReference type="Gene3D" id="2.60.40.1120">
    <property type="entry name" value="Carboxypeptidase-like, regulatory domain"/>
    <property type="match status" value="1"/>
</dbReference>
<dbReference type="Pfam" id="PF00593">
    <property type="entry name" value="TonB_dep_Rec_b-barrel"/>
    <property type="match status" value="1"/>
</dbReference>
<feature type="signal peptide" evidence="12">
    <location>
        <begin position="1"/>
        <end position="20"/>
    </location>
</feature>
<evidence type="ECO:0000256" key="3">
    <source>
        <dbReference type="ARBA" id="ARBA00022452"/>
    </source>
</evidence>
<dbReference type="InterPro" id="IPR036942">
    <property type="entry name" value="Beta-barrel_TonB_sf"/>
</dbReference>
<gene>
    <name evidence="15" type="ORF">C7448_10616</name>
</gene>
<evidence type="ECO:0000256" key="11">
    <source>
        <dbReference type="RuleBase" id="RU003357"/>
    </source>
</evidence>
<reference evidence="15 16" key="1">
    <citation type="submission" date="2018-08" db="EMBL/GenBank/DDBJ databases">
        <title>Genomic Encyclopedia of Type Strains, Phase IV (KMG-IV): sequencing the most valuable type-strain genomes for metagenomic binning, comparative biology and taxonomic classification.</title>
        <authorList>
            <person name="Goeker M."/>
        </authorList>
    </citation>
    <scope>NUCLEOTIDE SEQUENCE [LARGE SCALE GENOMIC DNA]</scope>
    <source>
        <strain evidence="15 16">DSM 18841</strain>
    </source>
</reference>
<dbReference type="GO" id="GO:0009279">
    <property type="term" value="C:cell outer membrane"/>
    <property type="evidence" value="ECO:0007669"/>
    <property type="project" value="UniProtKB-SubCell"/>
</dbReference>
<comment type="caution">
    <text evidence="15">The sequence shown here is derived from an EMBL/GenBank/DDBJ whole genome shotgun (WGS) entry which is preliminary data.</text>
</comment>
<keyword evidence="4 10" id="KW-0812">Transmembrane</keyword>
<keyword evidence="2 10" id="KW-0813">Transport</keyword>
<dbReference type="PANTHER" id="PTHR30069:SF29">
    <property type="entry name" value="HEMOGLOBIN AND HEMOGLOBIN-HAPTOGLOBIN-BINDING PROTEIN 1-RELATED"/>
    <property type="match status" value="1"/>
</dbReference>
<dbReference type="SUPFAM" id="SSF56935">
    <property type="entry name" value="Porins"/>
    <property type="match status" value="1"/>
</dbReference>
<dbReference type="PROSITE" id="PS52016">
    <property type="entry name" value="TONB_DEPENDENT_REC_3"/>
    <property type="match status" value="1"/>
</dbReference>
<proteinExistence type="inferred from homology"/>
<dbReference type="RefSeq" id="WP_115901509.1">
    <property type="nucleotide sequence ID" value="NZ_QUNS01000006.1"/>
</dbReference>